<protein>
    <submittedName>
        <fullName evidence="3">Ribonuclease D</fullName>
    </submittedName>
</protein>
<dbReference type="InterPro" id="IPR041605">
    <property type="entry name" value="Exo_C"/>
</dbReference>
<dbReference type="SMART" id="SM00474">
    <property type="entry name" value="35EXOc"/>
    <property type="match status" value="1"/>
</dbReference>
<dbReference type="EMBL" id="QYAC01000004">
    <property type="protein sequence ID" value="MBL3679369.1"/>
    <property type="molecule type" value="Genomic_DNA"/>
</dbReference>
<evidence type="ECO:0000256" key="1">
    <source>
        <dbReference type="SAM" id="MobiDB-lite"/>
    </source>
</evidence>
<dbReference type="SUPFAM" id="SSF53098">
    <property type="entry name" value="Ribonuclease H-like"/>
    <property type="match status" value="1"/>
</dbReference>
<sequence>MPVVEQSELETNWSLITDDAGVQRAAALIAAGDGPIGVDAERASGFTYGSEAYLVQVYRRGTTPLLFDPVGISSFGPLAEVLADEEWILHAASQDIPCLDELGLHPDRLFDTELAARLLGYERVGLGAIVEQLLGIHLEKAHSAADWSQRPLPESWLEYAALDVALLPDLRDAVAADLDAQGKAEFARQEFEAVRTKPAKPKSPEPWRKLSGGHALKSPRSLALARELWLARDELARERDVAPGRLIPDSSVVAAAVANPRSKNDLARLATFKGRASRTELDRWWRAVLAGKTTEDLPGTKPRDPDAIPHHRGWAQRHPEAAERLAAARAAVEAEAERQGIPIENLLTPDHLRRLVWRPPADPSAENIALRLRELGAREWQLGIVSPIIAAAFVELR</sequence>
<dbReference type="Pfam" id="PF01612">
    <property type="entry name" value="DNA_pol_A_exo1"/>
    <property type="match status" value="1"/>
</dbReference>
<gene>
    <name evidence="3" type="ORF">D3230_08725</name>
</gene>
<dbReference type="Gene3D" id="3.30.420.10">
    <property type="entry name" value="Ribonuclease H-like superfamily/Ribonuclease H"/>
    <property type="match status" value="1"/>
</dbReference>
<evidence type="ECO:0000259" key="2">
    <source>
        <dbReference type="PROSITE" id="PS50967"/>
    </source>
</evidence>
<comment type="caution">
    <text evidence="3">The sequence shown here is derived from an EMBL/GenBank/DDBJ whole genome shotgun (WGS) entry which is preliminary data.</text>
</comment>
<dbReference type="CDD" id="cd06142">
    <property type="entry name" value="RNaseD_exo"/>
    <property type="match status" value="1"/>
</dbReference>
<dbReference type="InterPro" id="IPR044876">
    <property type="entry name" value="HRDC_dom_sf"/>
</dbReference>
<evidence type="ECO:0000313" key="4">
    <source>
        <dbReference type="Proteomes" id="UP001645859"/>
    </source>
</evidence>
<dbReference type="Gene3D" id="1.10.150.80">
    <property type="entry name" value="HRDC domain"/>
    <property type="match status" value="2"/>
</dbReference>
<dbReference type="InterPro" id="IPR002562">
    <property type="entry name" value="3'-5'_exonuclease_dom"/>
</dbReference>
<feature type="domain" description="HRDC" evidence="2">
    <location>
        <begin position="218"/>
        <end position="298"/>
    </location>
</feature>
<dbReference type="PANTHER" id="PTHR47649:SF1">
    <property type="entry name" value="RIBONUCLEASE D"/>
    <property type="match status" value="1"/>
</dbReference>
<evidence type="ECO:0000313" key="3">
    <source>
        <dbReference type="EMBL" id="MBL3679369.1"/>
    </source>
</evidence>
<dbReference type="Pfam" id="PF18305">
    <property type="entry name" value="DNA_pol_A_exoN"/>
    <property type="match status" value="1"/>
</dbReference>
<dbReference type="InterPro" id="IPR012337">
    <property type="entry name" value="RNaseH-like_sf"/>
</dbReference>
<dbReference type="Proteomes" id="UP001645859">
    <property type="component" value="Unassembled WGS sequence"/>
</dbReference>
<name>A0ABS1SFP6_9MICO</name>
<dbReference type="PANTHER" id="PTHR47649">
    <property type="entry name" value="RIBONUCLEASE D"/>
    <property type="match status" value="1"/>
</dbReference>
<organism evidence="3 4">
    <name type="scientific">Leucobacter chromiireducens subsp. solipictus</name>
    <dbReference type="NCBI Taxonomy" id="398235"/>
    <lineage>
        <taxon>Bacteria</taxon>
        <taxon>Bacillati</taxon>
        <taxon>Actinomycetota</taxon>
        <taxon>Actinomycetes</taxon>
        <taxon>Micrococcales</taxon>
        <taxon>Microbacteriaceae</taxon>
        <taxon>Leucobacter</taxon>
    </lineage>
</organism>
<proteinExistence type="predicted"/>
<accession>A0ABS1SFP6</accession>
<dbReference type="SMART" id="SM00341">
    <property type="entry name" value="HRDC"/>
    <property type="match status" value="1"/>
</dbReference>
<dbReference type="InterPro" id="IPR051086">
    <property type="entry name" value="RNase_D-like"/>
</dbReference>
<dbReference type="Pfam" id="PF00570">
    <property type="entry name" value="HRDC"/>
    <property type="match status" value="1"/>
</dbReference>
<dbReference type="InterPro" id="IPR002121">
    <property type="entry name" value="HRDC_dom"/>
</dbReference>
<reference evidence="3 4" key="1">
    <citation type="submission" date="2018-09" db="EMBL/GenBank/DDBJ databases">
        <title>Comparative genomics of Leucobacter spp.</title>
        <authorList>
            <person name="Reis A.C."/>
            <person name="Kolvenbach B.A."/>
            <person name="Corvini P.F.X."/>
            <person name="Nunes O.C."/>
        </authorList>
    </citation>
    <scope>NUCLEOTIDE SEQUENCE [LARGE SCALE GENOMIC DNA]</scope>
    <source>
        <strain evidence="3 4">TAN 31504</strain>
    </source>
</reference>
<dbReference type="InterPro" id="IPR036397">
    <property type="entry name" value="RNaseH_sf"/>
</dbReference>
<feature type="region of interest" description="Disordered" evidence="1">
    <location>
        <begin position="195"/>
        <end position="214"/>
    </location>
</feature>
<dbReference type="RefSeq" id="WP_202344862.1">
    <property type="nucleotide sequence ID" value="NZ_BAAAPI010000006.1"/>
</dbReference>
<dbReference type="InterPro" id="IPR010997">
    <property type="entry name" value="HRDC-like_sf"/>
</dbReference>
<dbReference type="PROSITE" id="PS50967">
    <property type="entry name" value="HRDC"/>
    <property type="match status" value="1"/>
</dbReference>
<dbReference type="SUPFAM" id="SSF47819">
    <property type="entry name" value="HRDC-like"/>
    <property type="match status" value="1"/>
</dbReference>
<keyword evidence="4" id="KW-1185">Reference proteome</keyword>